<reference evidence="2 3" key="1">
    <citation type="journal article" date="2019" name="Int. J. Syst. Evol. Microbiol.">
        <title>The Global Catalogue of Microorganisms (GCM) 10K type strain sequencing project: providing services to taxonomists for standard genome sequencing and annotation.</title>
        <authorList>
            <consortium name="The Broad Institute Genomics Platform"/>
            <consortium name="The Broad Institute Genome Sequencing Center for Infectious Disease"/>
            <person name="Wu L."/>
            <person name="Ma J."/>
        </authorList>
    </citation>
    <scope>NUCLEOTIDE SEQUENCE [LARGE SCALE GENOMIC DNA]</scope>
    <source>
        <strain evidence="2 3">JCM 10673</strain>
    </source>
</reference>
<protein>
    <submittedName>
        <fullName evidence="2">Uncharacterized protein</fullName>
    </submittedName>
</protein>
<dbReference type="Proteomes" id="UP001501005">
    <property type="component" value="Unassembled WGS sequence"/>
</dbReference>
<gene>
    <name evidence="2" type="ORF">GCM10009549_44260</name>
</gene>
<name>A0ABN1P6Q3_9ACTN</name>
<accession>A0ABN1P6Q3</accession>
<sequence>MRETLLRLSLHGLGWCALGVVLLYALIHLGVLAEDFPYKGVVIFTVTVLGAMLSRTRLEK</sequence>
<dbReference type="EMBL" id="BAAAHG010000043">
    <property type="protein sequence ID" value="GAA0923810.1"/>
    <property type="molecule type" value="Genomic_DNA"/>
</dbReference>
<keyword evidence="1" id="KW-0472">Membrane</keyword>
<keyword evidence="1" id="KW-0812">Transmembrane</keyword>
<keyword evidence="1" id="KW-1133">Transmembrane helix</keyword>
<proteinExistence type="predicted"/>
<evidence type="ECO:0000313" key="2">
    <source>
        <dbReference type="EMBL" id="GAA0923810.1"/>
    </source>
</evidence>
<evidence type="ECO:0000256" key="1">
    <source>
        <dbReference type="SAM" id="Phobius"/>
    </source>
</evidence>
<comment type="caution">
    <text evidence="2">The sequence shown here is derived from an EMBL/GenBank/DDBJ whole genome shotgun (WGS) entry which is preliminary data.</text>
</comment>
<dbReference type="RefSeq" id="WP_344052492.1">
    <property type="nucleotide sequence ID" value="NZ_BAAAHG010000043.1"/>
</dbReference>
<keyword evidence="3" id="KW-1185">Reference proteome</keyword>
<evidence type="ECO:0000313" key="3">
    <source>
        <dbReference type="Proteomes" id="UP001501005"/>
    </source>
</evidence>
<organism evidence="2 3">
    <name type="scientific">Streptomyces thermoalcalitolerans</name>
    <dbReference type="NCBI Taxonomy" id="65605"/>
    <lineage>
        <taxon>Bacteria</taxon>
        <taxon>Bacillati</taxon>
        <taxon>Actinomycetota</taxon>
        <taxon>Actinomycetes</taxon>
        <taxon>Kitasatosporales</taxon>
        <taxon>Streptomycetaceae</taxon>
        <taxon>Streptomyces</taxon>
    </lineage>
</organism>
<feature type="transmembrane region" description="Helical" evidence="1">
    <location>
        <begin position="12"/>
        <end position="30"/>
    </location>
</feature>
<feature type="transmembrane region" description="Helical" evidence="1">
    <location>
        <begin position="36"/>
        <end position="54"/>
    </location>
</feature>